<gene>
    <name evidence="1" type="ORF">HPB50_002027</name>
</gene>
<keyword evidence="2" id="KW-1185">Reference proteome</keyword>
<sequence>MPHPFSASATERHSTKMDIDEAGTGETPDSTSEEARSVSTREDADRWIQVTHRRRRANATEVAAKEETRSRSATRRGSRSIVSKVLRASKMPRLPRFDIKVLVRPKDGLDIRKTCGTSLDEAIRQEAGVADEGFRVKSVNIGRTGVARKQGAGLKSRVVVLRQRPNVFCCATVEQASAFPGWNRDERCMSVGVETALRLCACDVSAAALDATDHVTIRSAEKRDIALACESAFTSTSVPETGRLSQRGAAGSATDPTSAQDLMSNCARSADSRTQAKDTSARPSAGYAAKVTPRLIAHARACIRCRTSSSSDGGGREQENTETLQWAEEVRHPSGSRHHRGILRRRRKARSARSRSPSMVRRWSRSRSRSKRRSRSRSRSPNRKYQNHPPTDDAQAALGKQSGQRKVTWSGTAAGRECVEISPLSRCPRGVPDPALSARMEKLDRENRKLREELARARMQNETSARKIDELQQTLNEILQRMEGSSGVLTCTPRGAAVQDNATVTGGEGETDMCFSEDAQAMTGSKRKSPSGAQPAEDTASHA</sequence>
<accession>A0ACB7TBJ3</accession>
<dbReference type="EMBL" id="CM023490">
    <property type="protein sequence ID" value="KAH6942234.1"/>
    <property type="molecule type" value="Genomic_DNA"/>
</dbReference>
<protein>
    <submittedName>
        <fullName evidence="1">Uncharacterized protein</fullName>
    </submittedName>
</protein>
<dbReference type="Proteomes" id="UP000821845">
    <property type="component" value="Chromosome 10"/>
</dbReference>
<evidence type="ECO:0000313" key="1">
    <source>
        <dbReference type="EMBL" id="KAH6942234.1"/>
    </source>
</evidence>
<organism evidence="1 2">
    <name type="scientific">Hyalomma asiaticum</name>
    <name type="common">Tick</name>
    <dbReference type="NCBI Taxonomy" id="266040"/>
    <lineage>
        <taxon>Eukaryota</taxon>
        <taxon>Metazoa</taxon>
        <taxon>Ecdysozoa</taxon>
        <taxon>Arthropoda</taxon>
        <taxon>Chelicerata</taxon>
        <taxon>Arachnida</taxon>
        <taxon>Acari</taxon>
        <taxon>Parasitiformes</taxon>
        <taxon>Ixodida</taxon>
        <taxon>Ixodoidea</taxon>
        <taxon>Ixodidae</taxon>
        <taxon>Hyalomminae</taxon>
        <taxon>Hyalomma</taxon>
    </lineage>
</organism>
<comment type="caution">
    <text evidence="1">The sequence shown here is derived from an EMBL/GenBank/DDBJ whole genome shotgun (WGS) entry which is preliminary data.</text>
</comment>
<proteinExistence type="predicted"/>
<reference evidence="1" key="1">
    <citation type="submission" date="2020-05" db="EMBL/GenBank/DDBJ databases">
        <title>Large-scale comparative analyses of tick genomes elucidate their genetic diversity and vector capacities.</title>
        <authorList>
            <person name="Jia N."/>
            <person name="Wang J."/>
            <person name="Shi W."/>
            <person name="Du L."/>
            <person name="Sun Y."/>
            <person name="Zhan W."/>
            <person name="Jiang J."/>
            <person name="Wang Q."/>
            <person name="Zhang B."/>
            <person name="Ji P."/>
            <person name="Sakyi L.B."/>
            <person name="Cui X."/>
            <person name="Yuan T."/>
            <person name="Jiang B."/>
            <person name="Yang W."/>
            <person name="Lam T.T.-Y."/>
            <person name="Chang Q."/>
            <person name="Ding S."/>
            <person name="Wang X."/>
            <person name="Zhu J."/>
            <person name="Ruan X."/>
            <person name="Zhao L."/>
            <person name="Wei J."/>
            <person name="Que T."/>
            <person name="Du C."/>
            <person name="Cheng J."/>
            <person name="Dai P."/>
            <person name="Han X."/>
            <person name="Huang E."/>
            <person name="Gao Y."/>
            <person name="Liu J."/>
            <person name="Shao H."/>
            <person name="Ye R."/>
            <person name="Li L."/>
            <person name="Wei W."/>
            <person name="Wang X."/>
            <person name="Wang C."/>
            <person name="Yang T."/>
            <person name="Huo Q."/>
            <person name="Li W."/>
            <person name="Guo W."/>
            <person name="Chen H."/>
            <person name="Zhou L."/>
            <person name="Ni X."/>
            <person name="Tian J."/>
            <person name="Zhou Y."/>
            <person name="Sheng Y."/>
            <person name="Liu T."/>
            <person name="Pan Y."/>
            <person name="Xia L."/>
            <person name="Li J."/>
            <person name="Zhao F."/>
            <person name="Cao W."/>
        </authorList>
    </citation>
    <scope>NUCLEOTIDE SEQUENCE</scope>
    <source>
        <strain evidence="1">Hyas-2018</strain>
    </source>
</reference>
<name>A0ACB7TBJ3_HYAAI</name>
<evidence type="ECO:0000313" key="2">
    <source>
        <dbReference type="Proteomes" id="UP000821845"/>
    </source>
</evidence>